<comment type="similarity">
    <text evidence="1">Belongs to the glycosyl hydrolase 38 family.</text>
</comment>
<organism evidence="6 7">
    <name type="scientific">Devosia equisanguinis</name>
    <dbReference type="NCBI Taxonomy" id="2490941"/>
    <lineage>
        <taxon>Bacteria</taxon>
        <taxon>Pseudomonadati</taxon>
        <taxon>Pseudomonadota</taxon>
        <taxon>Alphaproteobacteria</taxon>
        <taxon>Hyphomicrobiales</taxon>
        <taxon>Devosiaceae</taxon>
        <taxon>Devosia</taxon>
    </lineage>
</organism>
<dbReference type="InterPro" id="IPR027291">
    <property type="entry name" value="Glyco_hydro_38_N_sf"/>
</dbReference>
<dbReference type="CDD" id="cd10789">
    <property type="entry name" value="GH38N_AMII_ER_cytosolic"/>
    <property type="match status" value="1"/>
</dbReference>
<dbReference type="InterPro" id="IPR011682">
    <property type="entry name" value="Glyco_hydro_38_C"/>
</dbReference>
<gene>
    <name evidence="6" type="primary">mngB_2</name>
    <name evidence="6" type="ORF">DEVEQU_03773</name>
</gene>
<evidence type="ECO:0000313" key="6">
    <source>
        <dbReference type="EMBL" id="VDS06609.1"/>
    </source>
</evidence>
<dbReference type="Proteomes" id="UP000268844">
    <property type="component" value="Unassembled WGS sequence"/>
</dbReference>
<dbReference type="InterPro" id="IPR011013">
    <property type="entry name" value="Gal_mutarotase_sf_dom"/>
</dbReference>
<dbReference type="OrthoDB" id="9772207at2"/>
<keyword evidence="2" id="KW-0479">Metal-binding</keyword>
<dbReference type="FunFam" id="2.70.98.30:FF:000010">
    <property type="entry name" value="Cytosolic alpha-mannosidase"/>
    <property type="match status" value="1"/>
</dbReference>
<dbReference type="PANTHER" id="PTHR46017">
    <property type="entry name" value="ALPHA-MANNOSIDASE 2C1"/>
    <property type="match status" value="1"/>
</dbReference>
<dbReference type="Pfam" id="PF07748">
    <property type="entry name" value="Glyco_hydro_38C"/>
    <property type="match status" value="1"/>
</dbReference>
<dbReference type="GO" id="GO:0009313">
    <property type="term" value="P:oligosaccharide catabolic process"/>
    <property type="evidence" value="ECO:0007669"/>
    <property type="project" value="TreeGrafter"/>
</dbReference>
<dbReference type="FunFam" id="1.20.1270.50:FF:000004">
    <property type="entry name" value="alpha-mannosidase 2C1 isoform X1"/>
    <property type="match status" value="1"/>
</dbReference>
<dbReference type="InterPro" id="IPR037094">
    <property type="entry name" value="Glyco_hydro_38_cen_sf"/>
</dbReference>
<dbReference type="GO" id="GO:0004559">
    <property type="term" value="F:alpha-mannosidase activity"/>
    <property type="evidence" value="ECO:0007669"/>
    <property type="project" value="InterPro"/>
</dbReference>
<evidence type="ECO:0000313" key="7">
    <source>
        <dbReference type="Proteomes" id="UP000268844"/>
    </source>
</evidence>
<dbReference type="SUPFAM" id="SSF88713">
    <property type="entry name" value="Glycoside hydrolase/deacetylase"/>
    <property type="match status" value="1"/>
</dbReference>
<dbReference type="Pfam" id="PF01074">
    <property type="entry name" value="Glyco_hydro_38N"/>
    <property type="match status" value="1"/>
</dbReference>
<dbReference type="Gene3D" id="2.70.98.30">
    <property type="entry name" value="Golgi alpha-mannosidase II, domain 4"/>
    <property type="match status" value="1"/>
</dbReference>
<dbReference type="InterPro" id="IPR041147">
    <property type="entry name" value="GH38_C"/>
</dbReference>
<name>A0A3S5D3P7_9HYPH</name>
<keyword evidence="7" id="KW-1185">Reference proteome</keyword>
<dbReference type="Gene3D" id="2.60.40.2220">
    <property type="match status" value="1"/>
</dbReference>
<dbReference type="SUPFAM" id="SSF74650">
    <property type="entry name" value="Galactose mutarotase-like"/>
    <property type="match status" value="1"/>
</dbReference>
<dbReference type="Pfam" id="PF17677">
    <property type="entry name" value="Glyco_hydro38C2"/>
    <property type="match status" value="1"/>
</dbReference>
<keyword evidence="4 6" id="KW-0326">Glycosidase</keyword>
<dbReference type="InterPro" id="IPR028995">
    <property type="entry name" value="Glyco_hydro_57/38_cen_sf"/>
</dbReference>
<dbReference type="SMART" id="SM00872">
    <property type="entry name" value="Alpha-mann_mid"/>
    <property type="match status" value="1"/>
</dbReference>
<dbReference type="EC" id="3.2.1.170" evidence="6"/>
<evidence type="ECO:0000256" key="3">
    <source>
        <dbReference type="ARBA" id="ARBA00022801"/>
    </source>
</evidence>
<keyword evidence="3 6" id="KW-0378">Hydrolase</keyword>
<dbReference type="Gene3D" id="1.20.1270.50">
    <property type="entry name" value="Glycoside hydrolase family 38, central domain"/>
    <property type="match status" value="1"/>
</dbReference>
<evidence type="ECO:0000256" key="4">
    <source>
        <dbReference type="ARBA" id="ARBA00023295"/>
    </source>
</evidence>
<dbReference type="SUPFAM" id="SSF88688">
    <property type="entry name" value="Families 57/38 glycoside transferase middle domain"/>
    <property type="match status" value="1"/>
</dbReference>
<dbReference type="GO" id="GO:0102546">
    <property type="term" value="F:mannosylglycerate hydrolase activity"/>
    <property type="evidence" value="ECO:0007669"/>
    <property type="project" value="UniProtKB-EC"/>
</dbReference>
<dbReference type="GO" id="GO:0046872">
    <property type="term" value="F:metal ion binding"/>
    <property type="evidence" value="ECO:0007669"/>
    <property type="project" value="UniProtKB-KW"/>
</dbReference>
<accession>A0A3S5D3P7</accession>
<dbReference type="InterPro" id="IPR011330">
    <property type="entry name" value="Glyco_hydro/deAcase_b/a-brl"/>
</dbReference>
<dbReference type="EMBL" id="UZWD01000057">
    <property type="protein sequence ID" value="VDS06609.1"/>
    <property type="molecule type" value="Genomic_DNA"/>
</dbReference>
<evidence type="ECO:0000256" key="2">
    <source>
        <dbReference type="ARBA" id="ARBA00022723"/>
    </source>
</evidence>
<sequence>MPRIAKLDRLLSVLRERIFLRTGIVVPLRYRQAGNGERDRAALEDRSGWIDVDQNLVWGEPDGYYWFGGAVTLPHELDGKPVFGRVEAQFGSVMGRSDPQLLVRLNGKIASGGDGNHREFRITPKAMGGESIDILIEAGTIENRRQLGFAVELVTLDRLAEIVYYDLKVPLDVARLLKPDDARRARLLRHIDEAIDLIDLRPGNPERFAASLEAARTRADALYAEADADAMPEIVATGHTHIDVAWLWRVRETRQKMARSMANALSLMDEYEDYRFMYNQGVLLDYLEEDYPELFTRIGAQVEAGRFEIEGALWLEPDVVIASGESLVRHITKGVRYHQEKFGVTPRIVWLPDTFGYTAALPQLMALSGLDVFITHKMSWNDTNRMPHEIFFWQGLDGTRVPAYFLTTQRYEYDGINTTYCPDLVPSHVMGTWKRFSQQGLHDELFLVYGHGDGGGGPTRGMLENVRRMERGIPGCPKIRHEPMAPYFRRLVTRMNREPEAFPSWVGELYLEYHRGTLTSVAKNKRNNRLAEQTLHDLEVLAVLASRHGIAYPKATLERLWKTVLLNQFHDILPGTSIGFVYEDSDRDYAGFFAEAAALRDQLAAPLATTDSYAVLNSTSLTRTDLLTLPAGTTAITVSGQTIPTQTITRADSSTEAVAPSMGFAPLSATALTFAEATASAPETTLSVSATHLENAALRASFNARGQLTSLFDKARNREALEPGKLGNAFFAHRDIPIDFDAWDIDDYVEDQSWPVDTLVSAEVVETGPWRAAIRFEWTYENSRIVQVISLAANAPQLEFDTMIDWHEHQTLLKTGFPLAIRTDVSRAETQFGHLTRPTHANTSWDKARFETSMHRWVDLSEADFGVAALNDCKYGYDAKGSTLRLTLVKSPVFPWPEADQGEHRLRYALLVHAGDLQAVHNAATAFNQPLRLLSGSATTAPSLTALATLSSDQIAIETVKQSEDGKRTVLRLWETQNQAGAVTLTLPNATRISETDLYETDTSLLADSANTIDLTFKPFEIKTIALG</sequence>
<evidence type="ECO:0000259" key="5">
    <source>
        <dbReference type="SMART" id="SM00872"/>
    </source>
</evidence>
<dbReference type="InterPro" id="IPR000602">
    <property type="entry name" value="Glyco_hydro_38_N"/>
</dbReference>
<reference evidence="6 7" key="1">
    <citation type="submission" date="2018-12" db="EMBL/GenBank/DDBJ databases">
        <authorList>
            <person name="Criscuolo A."/>
        </authorList>
    </citation>
    <scope>NUCLEOTIDE SEQUENCE [LARGE SCALE GENOMIC DNA]</scope>
    <source>
        <strain evidence="6">ACIP1116281</strain>
    </source>
</reference>
<proteinExistence type="inferred from homology"/>
<dbReference type="Gene3D" id="3.20.110.10">
    <property type="entry name" value="Glycoside hydrolase 38, N terminal domain"/>
    <property type="match status" value="1"/>
</dbReference>
<dbReference type="InterPro" id="IPR015341">
    <property type="entry name" value="Glyco_hydro_38_cen"/>
</dbReference>
<protein>
    <submittedName>
        <fullName evidence="6">Mannosylglycerate hydrolase</fullName>
        <ecNumber evidence="6">3.2.1.170</ecNumber>
    </submittedName>
</protein>
<dbReference type="RefSeq" id="WP_126152124.1">
    <property type="nucleotide sequence ID" value="NZ_JBHTMH010000001.1"/>
</dbReference>
<dbReference type="GO" id="GO:0030246">
    <property type="term" value="F:carbohydrate binding"/>
    <property type="evidence" value="ECO:0007669"/>
    <property type="project" value="InterPro"/>
</dbReference>
<feature type="domain" description="Glycoside hydrolase family 38 central" evidence="5">
    <location>
        <begin position="512"/>
        <end position="589"/>
    </location>
</feature>
<dbReference type="PANTHER" id="PTHR46017:SF1">
    <property type="entry name" value="ALPHA-MANNOSIDASE 2C1"/>
    <property type="match status" value="1"/>
</dbReference>
<evidence type="ECO:0000256" key="1">
    <source>
        <dbReference type="ARBA" id="ARBA00009792"/>
    </source>
</evidence>
<dbReference type="GO" id="GO:0006013">
    <property type="term" value="P:mannose metabolic process"/>
    <property type="evidence" value="ECO:0007669"/>
    <property type="project" value="InterPro"/>
</dbReference>
<dbReference type="AlphaFoldDB" id="A0A3S5D3P7"/>
<dbReference type="Pfam" id="PF09261">
    <property type="entry name" value="Alpha-mann_mid"/>
    <property type="match status" value="1"/>
</dbReference>